<feature type="chain" id="PRO_5002991881" evidence="1">
    <location>
        <begin position="18"/>
        <end position="131"/>
    </location>
</feature>
<organism evidence="2 3">
    <name type="scientific">Rhodobacter ferrooxidans</name>
    <dbReference type="NCBI Taxonomy" id="371731"/>
    <lineage>
        <taxon>Bacteria</taxon>
        <taxon>Pseudomonadati</taxon>
        <taxon>Pseudomonadota</taxon>
        <taxon>Alphaproteobacteria</taxon>
        <taxon>Rhodobacterales</taxon>
        <taxon>Rhodobacter group</taxon>
        <taxon>Rhodobacter</taxon>
    </lineage>
</organism>
<dbReference type="STRING" id="371731.Rsw2DRAFT_2998"/>
<dbReference type="AlphaFoldDB" id="C8S4M0"/>
<dbReference type="eggNOG" id="ENOG50319IW">
    <property type="taxonomic scope" value="Bacteria"/>
</dbReference>
<feature type="signal peptide" evidence="1">
    <location>
        <begin position="1"/>
        <end position="17"/>
    </location>
</feature>
<evidence type="ECO:0000313" key="2">
    <source>
        <dbReference type="EMBL" id="EEW24103.1"/>
    </source>
</evidence>
<dbReference type="Proteomes" id="UP000010121">
    <property type="component" value="Unassembled WGS sequence"/>
</dbReference>
<name>C8S4M0_9RHOB</name>
<proteinExistence type="predicted"/>
<dbReference type="RefSeq" id="WP_008032425.1">
    <property type="nucleotide sequence ID" value="NZ_ACYY01000026.1"/>
</dbReference>
<evidence type="ECO:0000256" key="1">
    <source>
        <dbReference type="SAM" id="SignalP"/>
    </source>
</evidence>
<keyword evidence="1" id="KW-0732">Signal</keyword>
<comment type="caution">
    <text evidence="2">The sequence shown here is derived from an EMBL/GenBank/DDBJ whole genome shotgun (WGS) entry which is preliminary data.</text>
</comment>
<keyword evidence="3" id="KW-1185">Reference proteome</keyword>
<reference evidence="2 3" key="1">
    <citation type="submission" date="2009-08" db="EMBL/GenBank/DDBJ databases">
        <title>The draft genome of Rhodobacter sp. SW2.</title>
        <authorList>
            <consortium name="US DOE Joint Genome Institute (JGI-PGF)"/>
            <person name="Lucas S."/>
            <person name="Copeland A."/>
            <person name="Lapidus A."/>
            <person name="Glavina del Rio T."/>
            <person name="Tice H."/>
            <person name="Bruce D."/>
            <person name="Goodwin L."/>
            <person name="Pitluck S."/>
            <person name="Larimer F."/>
            <person name="Land M.L."/>
            <person name="Hauser L."/>
            <person name="Emerson D."/>
        </authorList>
    </citation>
    <scope>NUCLEOTIDE SEQUENCE [LARGE SCALE GENOMIC DNA]</scope>
    <source>
        <strain evidence="2 3">SW2</strain>
    </source>
</reference>
<gene>
    <name evidence="2" type="ORF">Rsw2DRAFT_2998</name>
</gene>
<sequence>MRLALAALLLTALPALAVETPLSAQQFEAYATGKTLTYSLSGEVFGTEQYLPNRRVRWAYTGDICQEGHWYEDADLICFVYDGEPEPQCWQFWQTETGLHARFNNDPEGTELSEVEQTEKPLYCAGPDVGV</sequence>
<protein>
    <submittedName>
        <fullName evidence="2">Uncharacterized protein</fullName>
    </submittedName>
</protein>
<dbReference type="EMBL" id="ACYY01000026">
    <property type="protein sequence ID" value="EEW24103.1"/>
    <property type="molecule type" value="Genomic_DNA"/>
</dbReference>
<dbReference type="OrthoDB" id="7304934at2"/>
<evidence type="ECO:0000313" key="3">
    <source>
        <dbReference type="Proteomes" id="UP000010121"/>
    </source>
</evidence>
<accession>C8S4M0</accession>